<proteinExistence type="predicted"/>
<keyword evidence="2" id="KW-1185">Reference proteome</keyword>
<evidence type="ECO:0000313" key="1">
    <source>
        <dbReference type="EMBL" id="VDM44532.1"/>
    </source>
</evidence>
<reference evidence="3" key="1">
    <citation type="submission" date="2016-06" db="UniProtKB">
        <authorList>
            <consortium name="WormBaseParasite"/>
        </authorList>
    </citation>
    <scope>IDENTIFICATION</scope>
</reference>
<dbReference type="AlphaFoldDB" id="A0A183UXJ1"/>
<reference evidence="1 2" key="2">
    <citation type="submission" date="2018-11" db="EMBL/GenBank/DDBJ databases">
        <authorList>
            <consortium name="Pathogen Informatics"/>
        </authorList>
    </citation>
    <scope>NUCLEOTIDE SEQUENCE [LARGE SCALE GENOMIC DNA]</scope>
</reference>
<dbReference type="Proteomes" id="UP000050794">
    <property type="component" value="Unassembled WGS sequence"/>
</dbReference>
<organism evidence="2 3">
    <name type="scientific">Toxocara canis</name>
    <name type="common">Canine roundworm</name>
    <dbReference type="NCBI Taxonomy" id="6265"/>
    <lineage>
        <taxon>Eukaryota</taxon>
        <taxon>Metazoa</taxon>
        <taxon>Ecdysozoa</taxon>
        <taxon>Nematoda</taxon>
        <taxon>Chromadorea</taxon>
        <taxon>Rhabditida</taxon>
        <taxon>Spirurina</taxon>
        <taxon>Ascaridomorpha</taxon>
        <taxon>Ascaridoidea</taxon>
        <taxon>Toxocaridae</taxon>
        <taxon>Toxocara</taxon>
    </lineage>
</organism>
<accession>A0A183UXJ1</accession>
<protein>
    <submittedName>
        <fullName evidence="3">GST N-terminal domain-containing protein</fullName>
    </submittedName>
</protein>
<dbReference type="WBParaSite" id="TCNE_0001321101-mRNA-1">
    <property type="protein sequence ID" value="TCNE_0001321101-mRNA-1"/>
    <property type="gene ID" value="TCNE_0001321101"/>
</dbReference>
<name>A0A183UXJ1_TOXCA</name>
<evidence type="ECO:0000313" key="2">
    <source>
        <dbReference type="Proteomes" id="UP000050794"/>
    </source>
</evidence>
<dbReference type="EMBL" id="UYWY01021615">
    <property type="protein sequence ID" value="VDM44532.1"/>
    <property type="molecule type" value="Genomic_DNA"/>
</dbReference>
<evidence type="ECO:0000313" key="3">
    <source>
        <dbReference type="WBParaSite" id="TCNE_0001321101-mRNA-1"/>
    </source>
</evidence>
<gene>
    <name evidence="1" type="ORF">TCNE_LOCUS13211</name>
</gene>
<sequence>MAVNTARIYTYEKDVCSASSRLFRLMRLKFRTGNDAKPVGDAFRWFVVKFLGSGFPRTIVRIKYLISKYDRTSIFGVQTAQESSLKPMALFGGGDGVWRRGFCDKASRNK</sequence>